<keyword evidence="5" id="KW-1185">Reference proteome</keyword>
<dbReference type="Proteomes" id="UP001218218">
    <property type="component" value="Unassembled WGS sequence"/>
</dbReference>
<dbReference type="SMART" id="SM00672">
    <property type="entry name" value="CAP10"/>
    <property type="match status" value="1"/>
</dbReference>
<dbReference type="Pfam" id="PF05686">
    <property type="entry name" value="Glyco_transf_90"/>
    <property type="match status" value="1"/>
</dbReference>
<dbReference type="InterPro" id="IPR051091">
    <property type="entry name" value="O-Glucosyltr/Glycosyltrsf_90"/>
</dbReference>
<evidence type="ECO:0000256" key="1">
    <source>
        <dbReference type="ARBA" id="ARBA00010118"/>
    </source>
</evidence>
<dbReference type="GO" id="GO:0016740">
    <property type="term" value="F:transferase activity"/>
    <property type="evidence" value="ECO:0007669"/>
    <property type="project" value="UniProtKB-KW"/>
</dbReference>
<sequence length="528" mass="60549">MPRISLRGHNPIRWSWRSSIWLLAAFAVGRASHFLPLFPPSIQDPGPPATEHVPPSPERIILDPYSTSAKALALAQSSLDAVLDRQSTTLDEAVARYSLKAARPPPPNFDQWFLFAQKNKCLIDDYDQIQRDFEPFYQLAIDHPAYFQTMIEKGQAMILEETAGLNRKQQEAVGMTAIRIKDGELQMPPYSGTAFAKDLPYHLRKIAFLLPDVEFLLNGRDEPRVVFNSRELGARARASSLEDSNPFHITPYPTAEFFRNQSGCNLLSKTGFPHDESPNIAFLRSSSSSDFTTDLWPLLSMTKLSPCFSDILFPGQYFYHASRWSAKLPPTEIPWEDKKSQLYWRGSSNGGHIVGDNYHSFPRFRLVELGREHPELMNVKMTRFAEGHCKKDCDRDRVIAEYNITGPFSSRKETMEYKYVLDIDGNTFSGRFLNLLKSGSLVFKSTVFEEYFNDWIRPYEHYIPVKPDLSDLVEKVEWAISHEGEARRIQETGKLFTQRVMTDEQNNCYFAAVLLEWARLQNYTETGL</sequence>
<gene>
    <name evidence="4" type="ORF">DFH08DRAFT_948767</name>
</gene>
<name>A0AAD7ARR9_9AGAR</name>
<dbReference type="PANTHER" id="PTHR12203:SF35">
    <property type="entry name" value="PROTEIN O-GLUCOSYLTRANSFERASE 1"/>
    <property type="match status" value="1"/>
</dbReference>
<proteinExistence type="inferred from homology"/>
<organism evidence="4 5">
    <name type="scientific">Mycena albidolilacea</name>
    <dbReference type="NCBI Taxonomy" id="1033008"/>
    <lineage>
        <taxon>Eukaryota</taxon>
        <taxon>Fungi</taxon>
        <taxon>Dikarya</taxon>
        <taxon>Basidiomycota</taxon>
        <taxon>Agaricomycotina</taxon>
        <taxon>Agaricomycetes</taxon>
        <taxon>Agaricomycetidae</taxon>
        <taxon>Agaricales</taxon>
        <taxon>Marasmiineae</taxon>
        <taxon>Mycenaceae</taxon>
        <taxon>Mycena</taxon>
    </lineage>
</organism>
<evidence type="ECO:0000313" key="5">
    <source>
        <dbReference type="Proteomes" id="UP001218218"/>
    </source>
</evidence>
<evidence type="ECO:0000256" key="2">
    <source>
        <dbReference type="ARBA" id="ARBA00022679"/>
    </source>
</evidence>
<protein>
    <submittedName>
        <fullName evidence="4">Glycosyl transferase family 90-domain-containing protein</fullName>
    </submittedName>
</protein>
<keyword evidence="2 4" id="KW-0808">Transferase</keyword>
<dbReference type="InterPro" id="IPR006598">
    <property type="entry name" value="CAP10"/>
</dbReference>
<evidence type="ECO:0000313" key="4">
    <source>
        <dbReference type="EMBL" id="KAJ7366757.1"/>
    </source>
</evidence>
<accession>A0AAD7ARR9</accession>
<feature type="domain" description="Glycosyl transferase CAP10" evidence="3">
    <location>
        <begin position="251"/>
        <end position="524"/>
    </location>
</feature>
<comment type="similarity">
    <text evidence="1">Belongs to the glycosyltransferase 90 family.</text>
</comment>
<dbReference type="PANTHER" id="PTHR12203">
    <property type="entry name" value="KDEL LYS-ASP-GLU-LEU CONTAINING - RELATED"/>
    <property type="match status" value="1"/>
</dbReference>
<dbReference type="AlphaFoldDB" id="A0AAD7ARR9"/>
<evidence type="ECO:0000259" key="3">
    <source>
        <dbReference type="SMART" id="SM00672"/>
    </source>
</evidence>
<reference evidence="4" key="1">
    <citation type="submission" date="2023-03" db="EMBL/GenBank/DDBJ databases">
        <title>Massive genome expansion in bonnet fungi (Mycena s.s.) driven by repeated elements and novel gene families across ecological guilds.</title>
        <authorList>
            <consortium name="Lawrence Berkeley National Laboratory"/>
            <person name="Harder C.B."/>
            <person name="Miyauchi S."/>
            <person name="Viragh M."/>
            <person name="Kuo A."/>
            <person name="Thoen E."/>
            <person name="Andreopoulos B."/>
            <person name="Lu D."/>
            <person name="Skrede I."/>
            <person name="Drula E."/>
            <person name="Henrissat B."/>
            <person name="Morin E."/>
            <person name="Kohler A."/>
            <person name="Barry K."/>
            <person name="LaButti K."/>
            <person name="Morin E."/>
            <person name="Salamov A."/>
            <person name="Lipzen A."/>
            <person name="Mereny Z."/>
            <person name="Hegedus B."/>
            <person name="Baldrian P."/>
            <person name="Stursova M."/>
            <person name="Weitz H."/>
            <person name="Taylor A."/>
            <person name="Grigoriev I.V."/>
            <person name="Nagy L.G."/>
            <person name="Martin F."/>
            <person name="Kauserud H."/>
        </authorList>
    </citation>
    <scope>NUCLEOTIDE SEQUENCE</scope>
    <source>
        <strain evidence="4">CBHHK002</strain>
    </source>
</reference>
<comment type="caution">
    <text evidence="4">The sequence shown here is derived from an EMBL/GenBank/DDBJ whole genome shotgun (WGS) entry which is preliminary data.</text>
</comment>
<dbReference type="EMBL" id="JARIHO010000002">
    <property type="protein sequence ID" value="KAJ7366757.1"/>
    <property type="molecule type" value="Genomic_DNA"/>
</dbReference>